<name>A0A699LBV1_TANCI</name>
<proteinExistence type="predicted"/>
<gene>
    <name evidence="2" type="ORF">Tci_702638</name>
</gene>
<evidence type="ECO:0000313" key="2">
    <source>
        <dbReference type="EMBL" id="GFB30667.1"/>
    </source>
</evidence>
<comment type="caution">
    <text evidence="2">The sequence shown here is derived from an EMBL/GenBank/DDBJ whole genome shotgun (WGS) entry which is preliminary data.</text>
</comment>
<feature type="region of interest" description="Disordered" evidence="1">
    <location>
        <begin position="76"/>
        <end position="142"/>
    </location>
</feature>
<evidence type="ECO:0000256" key="1">
    <source>
        <dbReference type="SAM" id="MobiDB-lite"/>
    </source>
</evidence>
<accession>A0A699LBV1</accession>
<organism evidence="2">
    <name type="scientific">Tanacetum cinerariifolium</name>
    <name type="common">Dalmatian daisy</name>
    <name type="synonym">Chrysanthemum cinerariifolium</name>
    <dbReference type="NCBI Taxonomy" id="118510"/>
    <lineage>
        <taxon>Eukaryota</taxon>
        <taxon>Viridiplantae</taxon>
        <taxon>Streptophyta</taxon>
        <taxon>Embryophyta</taxon>
        <taxon>Tracheophyta</taxon>
        <taxon>Spermatophyta</taxon>
        <taxon>Magnoliopsida</taxon>
        <taxon>eudicotyledons</taxon>
        <taxon>Gunneridae</taxon>
        <taxon>Pentapetalae</taxon>
        <taxon>asterids</taxon>
        <taxon>campanulids</taxon>
        <taxon>Asterales</taxon>
        <taxon>Asteraceae</taxon>
        <taxon>Asteroideae</taxon>
        <taxon>Anthemideae</taxon>
        <taxon>Anthemidinae</taxon>
        <taxon>Tanacetum</taxon>
    </lineage>
</organism>
<dbReference type="EMBL" id="BKCJ010598070">
    <property type="protein sequence ID" value="GFB30667.1"/>
    <property type="molecule type" value="Genomic_DNA"/>
</dbReference>
<protein>
    <submittedName>
        <fullName evidence="2">Uncharacterized protein</fullName>
    </submittedName>
</protein>
<feature type="compositionally biased region" description="Basic and acidic residues" evidence="1">
    <location>
        <begin position="76"/>
        <end position="88"/>
    </location>
</feature>
<sequence>MLKNHDMYSKVDKYVNEVVKEVVHNALQAPILECFRDLSEFEMKEILHDWIFKSGSYRSHSKHTTLYEALEASMDRENREEFNEEMAKCRKRHRDDRDPPLPPLKDSDRSKNKKHDFDPIDNVPLPDDVHFSDSEDTGAAHLPKIKAQTDWLKPLTEDEAPKITKPDWLIPPNDLPNTENNWSDALARTYNDPDEYKLLWKTGDMGSFIKWYSKQIGKSKLIKADLEGQAYKLVRPFHKNNISL</sequence>
<feature type="compositionally biased region" description="Basic and acidic residues" evidence="1">
    <location>
        <begin position="95"/>
        <end position="118"/>
    </location>
</feature>
<dbReference type="AlphaFoldDB" id="A0A699LBV1"/>
<reference evidence="2" key="1">
    <citation type="journal article" date="2019" name="Sci. Rep.">
        <title>Draft genome of Tanacetum cinerariifolium, the natural source of mosquito coil.</title>
        <authorList>
            <person name="Yamashiro T."/>
            <person name="Shiraishi A."/>
            <person name="Satake H."/>
            <person name="Nakayama K."/>
        </authorList>
    </citation>
    <scope>NUCLEOTIDE SEQUENCE</scope>
</reference>